<keyword evidence="1" id="KW-0324">Glycolysis</keyword>
<evidence type="ECO:0000256" key="4">
    <source>
        <dbReference type="PIRSR" id="PIRSR613078-2"/>
    </source>
</evidence>
<organism evidence="5 6">
    <name type="scientific">Lacticaseibacillus pantheris DSM 15945 = JCM 12539 = NBRC 106106</name>
    <dbReference type="NCBI Taxonomy" id="1423783"/>
    <lineage>
        <taxon>Bacteria</taxon>
        <taxon>Bacillati</taxon>
        <taxon>Bacillota</taxon>
        <taxon>Bacilli</taxon>
        <taxon>Lactobacillales</taxon>
        <taxon>Lactobacillaceae</taxon>
        <taxon>Lacticaseibacillus</taxon>
    </lineage>
</organism>
<evidence type="ECO:0000256" key="3">
    <source>
        <dbReference type="PIRSR" id="PIRSR613078-1"/>
    </source>
</evidence>
<dbReference type="PATRIC" id="fig|1423783.4.peg.1557"/>
<dbReference type="AlphaFoldDB" id="A0A0R1U3X9"/>
<dbReference type="STRING" id="1423783.FC50_GL001513"/>
<feature type="active site" description="Tele-phosphohistidine intermediate" evidence="3">
    <location>
        <position position="9"/>
    </location>
</feature>
<name>A0A0R1U3X9_9LACO</name>
<evidence type="ECO:0000313" key="5">
    <source>
        <dbReference type="EMBL" id="KRL85653.1"/>
    </source>
</evidence>
<dbReference type="RefSeq" id="WP_056956841.1">
    <property type="nucleotide sequence ID" value="NZ_AZFJ01000051.1"/>
</dbReference>
<evidence type="ECO:0000256" key="1">
    <source>
        <dbReference type="ARBA" id="ARBA00023152"/>
    </source>
</evidence>
<dbReference type="InterPro" id="IPR050275">
    <property type="entry name" value="PGM_Phosphatase"/>
</dbReference>
<dbReference type="GO" id="GO:0005737">
    <property type="term" value="C:cytoplasm"/>
    <property type="evidence" value="ECO:0007669"/>
    <property type="project" value="TreeGrafter"/>
</dbReference>
<dbReference type="Proteomes" id="UP000051922">
    <property type="component" value="Unassembled WGS sequence"/>
</dbReference>
<dbReference type="GO" id="GO:0016791">
    <property type="term" value="F:phosphatase activity"/>
    <property type="evidence" value="ECO:0007669"/>
    <property type="project" value="TreeGrafter"/>
</dbReference>
<dbReference type="InterPro" id="IPR013078">
    <property type="entry name" value="His_Pase_superF_clade-1"/>
</dbReference>
<dbReference type="SUPFAM" id="SSF53254">
    <property type="entry name" value="Phosphoglycerate mutase-like"/>
    <property type="match status" value="1"/>
</dbReference>
<dbReference type="SMART" id="SM00855">
    <property type="entry name" value="PGAM"/>
    <property type="match status" value="1"/>
</dbReference>
<evidence type="ECO:0008006" key="7">
    <source>
        <dbReference type="Google" id="ProtNLM"/>
    </source>
</evidence>
<proteinExistence type="predicted"/>
<dbReference type="InterPro" id="IPR029033">
    <property type="entry name" value="His_PPase_superfam"/>
</dbReference>
<protein>
    <recommendedName>
        <fullName evidence="7">Phosphoglycerate mutase</fullName>
    </recommendedName>
</protein>
<comment type="caution">
    <text evidence="5">The sequence shown here is derived from an EMBL/GenBank/DDBJ whole genome shotgun (WGS) entry which is preliminary data.</text>
</comment>
<dbReference type="PROSITE" id="PS00175">
    <property type="entry name" value="PG_MUTASE"/>
    <property type="match status" value="1"/>
</dbReference>
<dbReference type="EMBL" id="AZFJ01000051">
    <property type="protein sequence ID" value="KRL85653.1"/>
    <property type="molecule type" value="Genomic_DNA"/>
</dbReference>
<dbReference type="InterPro" id="IPR001345">
    <property type="entry name" value="PG/BPGM_mutase_AS"/>
</dbReference>
<dbReference type="OrthoDB" id="9782128at2"/>
<feature type="binding site" evidence="4">
    <location>
        <position position="59"/>
    </location>
    <ligand>
        <name>substrate</name>
    </ligand>
</feature>
<dbReference type="Gene3D" id="3.40.50.1240">
    <property type="entry name" value="Phosphoglycerate mutase-like"/>
    <property type="match status" value="1"/>
</dbReference>
<dbReference type="PANTHER" id="PTHR48100">
    <property type="entry name" value="BROAD-SPECIFICITY PHOSPHATASE YOR283W-RELATED"/>
    <property type="match status" value="1"/>
</dbReference>
<evidence type="ECO:0000256" key="2">
    <source>
        <dbReference type="ARBA" id="ARBA00023235"/>
    </source>
</evidence>
<reference evidence="5 6" key="1">
    <citation type="journal article" date="2015" name="Genome Announc.">
        <title>Expanding the biotechnology potential of lactobacilli through comparative genomics of 213 strains and associated genera.</title>
        <authorList>
            <person name="Sun Z."/>
            <person name="Harris H.M."/>
            <person name="McCann A."/>
            <person name="Guo C."/>
            <person name="Argimon S."/>
            <person name="Zhang W."/>
            <person name="Yang X."/>
            <person name="Jeffery I.B."/>
            <person name="Cooney J.C."/>
            <person name="Kagawa T.F."/>
            <person name="Liu W."/>
            <person name="Song Y."/>
            <person name="Salvetti E."/>
            <person name="Wrobel A."/>
            <person name="Rasinkangas P."/>
            <person name="Parkhill J."/>
            <person name="Rea M.C."/>
            <person name="O'Sullivan O."/>
            <person name="Ritari J."/>
            <person name="Douillard F.P."/>
            <person name="Paul Ross R."/>
            <person name="Yang R."/>
            <person name="Briner A.E."/>
            <person name="Felis G.E."/>
            <person name="de Vos W.M."/>
            <person name="Barrangou R."/>
            <person name="Klaenhammer T.R."/>
            <person name="Caufield P.W."/>
            <person name="Cui Y."/>
            <person name="Zhang H."/>
            <person name="O'Toole P.W."/>
        </authorList>
    </citation>
    <scope>NUCLEOTIDE SEQUENCE [LARGE SCALE GENOMIC DNA]</scope>
    <source>
        <strain evidence="5 6">DSM 15945</strain>
    </source>
</reference>
<accession>A0A0R1U3X9</accession>
<feature type="binding site" evidence="4">
    <location>
        <begin position="8"/>
        <end position="15"/>
    </location>
    <ligand>
        <name>substrate</name>
    </ligand>
</feature>
<dbReference type="Pfam" id="PF00300">
    <property type="entry name" value="His_Phos_1"/>
    <property type="match status" value="1"/>
</dbReference>
<gene>
    <name evidence="5" type="ORF">FC50_GL001513</name>
</gene>
<keyword evidence="2" id="KW-0413">Isomerase</keyword>
<keyword evidence="6" id="KW-1185">Reference proteome</keyword>
<dbReference type="CDD" id="cd07067">
    <property type="entry name" value="HP_PGM_like"/>
    <property type="match status" value="1"/>
</dbReference>
<sequence>MAYLYLVRHGETLLNADDRVNGGTVDSPLTAKGVASARALGELLGNVHFDRIISSPLPRALATTKLVVGADVPIITDRRLREMTLGDWDGLPVAMIANDAEFHHFNEHLDAFDPAPMHAEPIPELWQRGQAALRAAVAGVPDDGRVLVVAHAIILTLLARVLTGTTTIDASRVDGELANTSVTVLQTDQTEWTKLAWEVTPDRADQLSVDQLRLFN</sequence>
<evidence type="ECO:0000313" key="6">
    <source>
        <dbReference type="Proteomes" id="UP000051922"/>
    </source>
</evidence>
<dbReference type="PANTHER" id="PTHR48100:SF1">
    <property type="entry name" value="HISTIDINE PHOSPHATASE FAMILY PROTEIN-RELATED"/>
    <property type="match status" value="1"/>
</dbReference>
<feature type="active site" description="Proton donor/acceptor" evidence="3">
    <location>
        <position position="82"/>
    </location>
</feature>